<organism evidence="1 2">
    <name type="scientific">Tetranychus urticae</name>
    <name type="common">Two-spotted spider mite</name>
    <dbReference type="NCBI Taxonomy" id="32264"/>
    <lineage>
        <taxon>Eukaryota</taxon>
        <taxon>Metazoa</taxon>
        <taxon>Ecdysozoa</taxon>
        <taxon>Arthropoda</taxon>
        <taxon>Chelicerata</taxon>
        <taxon>Arachnida</taxon>
        <taxon>Acari</taxon>
        <taxon>Acariformes</taxon>
        <taxon>Trombidiformes</taxon>
        <taxon>Prostigmata</taxon>
        <taxon>Eleutherengona</taxon>
        <taxon>Raphignathae</taxon>
        <taxon>Tetranychoidea</taxon>
        <taxon>Tetranychidae</taxon>
        <taxon>Tetranychus</taxon>
    </lineage>
</organism>
<sequence length="22" mass="2560">MAKDNNLFNLCPCYIINFSLLI</sequence>
<evidence type="ECO:0000313" key="2">
    <source>
        <dbReference type="Proteomes" id="UP000015104"/>
    </source>
</evidence>
<name>T1JU96_TETUR</name>
<dbReference type="EMBL" id="CAEY01000775">
    <property type="status" value="NOT_ANNOTATED_CDS"/>
    <property type="molecule type" value="Genomic_DNA"/>
</dbReference>
<accession>T1JU96</accession>
<dbReference type="EnsemblMetazoa" id="tetur02g00120.1">
    <property type="protein sequence ID" value="tetur02g00120.1"/>
    <property type="gene ID" value="tetur02g00120"/>
</dbReference>
<proteinExistence type="predicted"/>
<evidence type="ECO:0000313" key="1">
    <source>
        <dbReference type="EnsemblMetazoa" id="tetur02g00120.1"/>
    </source>
</evidence>
<dbReference type="HOGENOM" id="CLU_3425228_0_0_1"/>
<reference evidence="2" key="1">
    <citation type="submission" date="2011-08" db="EMBL/GenBank/DDBJ databases">
        <authorList>
            <person name="Rombauts S."/>
        </authorList>
    </citation>
    <scope>NUCLEOTIDE SEQUENCE</scope>
    <source>
        <strain evidence="2">London</strain>
    </source>
</reference>
<dbReference type="Proteomes" id="UP000015104">
    <property type="component" value="Unassembled WGS sequence"/>
</dbReference>
<protein>
    <submittedName>
        <fullName evidence="1">Uncharacterized protein</fullName>
    </submittedName>
</protein>
<keyword evidence="2" id="KW-1185">Reference proteome</keyword>
<dbReference type="AlphaFoldDB" id="T1JU96"/>
<reference evidence="1" key="2">
    <citation type="submission" date="2015-06" db="UniProtKB">
        <authorList>
            <consortium name="EnsemblMetazoa"/>
        </authorList>
    </citation>
    <scope>IDENTIFICATION</scope>
</reference>